<dbReference type="Pfam" id="PF26593">
    <property type="entry name" value="TraC-like"/>
    <property type="match status" value="1"/>
</dbReference>
<evidence type="ECO:0000256" key="1">
    <source>
        <dbReference type="SAM" id="MobiDB-lite"/>
    </source>
</evidence>
<dbReference type="InterPro" id="IPR051162">
    <property type="entry name" value="T4SS_component"/>
</dbReference>
<feature type="region of interest" description="Disordered" evidence="1">
    <location>
        <begin position="344"/>
        <end position="424"/>
    </location>
</feature>
<dbReference type="InterPro" id="IPR058597">
    <property type="entry name" value="PrgI-like_dom"/>
</dbReference>
<dbReference type="Proteomes" id="UP000199114">
    <property type="component" value="Unassembled WGS sequence"/>
</dbReference>
<feature type="compositionally biased region" description="Acidic residues" evidence="1">
    <location>
        <begin position="1110"/>
        <end position="1127"/>
    </location>
</feature>
<feature type="compositionally biased region" description="Basic and acidic residues" evidence="1">
    <location>
        <begin position="352"/>
        <end position="366"/>
    </location>
</feature>
<feature type="region of interest" description="Disordered" evidence="1">
    <location>
        <begin position="1097"/>
        <end position="1127"/>
    </location>
</feature>
<evidence type="ECO:0000313" key="6">
    <source>
        <dbReference type="Proteomes" id="UP000199114"/>
    </source>
</evidence>
<keyword evidence="6" id="KW-1185">Reference proteome</keyword>
<organism evidence="5 6">
    <name type="scientific">Natrinema salaciae</name>
    <dbReference type="NCBI Taxonomy" id="1186196"/>
    <lineage>
        <taxon>Archaea</taxon>
        <taxon>Methanobacteriati</taxon>
        <taxon>Methanobacteriota</taxon>
        <taxon>Stenosarchaea group</taxon>
        <taxon>Halobacteria</taxon>
        <taxon>Halobacteriales</taxon>
        <taxon>Natrialbaceae</taxon>
        <taxon>Natrinema</taxon>
    </lineage>
</organism>
<feature type="compositionally biased region" description="Acidic residues" evidence="1">
    <location>
        <begin position="398"/>
        <end position="408"/>
    </location>
</feature>
<evidence type="ECO:0000313" key="5">
    <source>
        <dbReference type="EMBL" id="SEQ01207.1"/>
    </source>
</evidence>
<evidence type="ECO:0000256" key="2">
    <source>
        <dbReference type="SAM" id="Phobius"/>
    </source>
</evidence>
<dbReference type="InterPro" id="IPR027417">
    <property type="entry name" value="P-loop_NTPase"/>
</dbReference>
<dbReference type="InterPro" id="IPR058596">
    <property type="entry name" value="TraC-like_dom"/>
</dbReference>
<feature type="compositionally biased region" description="Basic and acidic residues" evidence="1">
    <location>
        <begin position="409"/>
        <end position="424"/>
    </location>
</feature>
<keyword evidence="2" id="KW-0812">Transmembrane</keyword>
<keyword evidence="2" id="KW-0472">Membrane</keyword>
<feature type="transmembrane region" description="Helical" evidence="2">
    <location>
        <begin position="34"/>
        <end position="51"/>
    </location>
</feature>
<dbReference type="SUPFAM" id="SSF52540">
    <property type="entry name" value="P-loop containing nucleoside triphosphate hydrolases"/>
    <property type="match status" value="1"/>
</dbReference>
<dbReference type="RefSeq" id="WP_090614372.1">
    <property type="nucleotide sequence ID" value="NZ_FOFD01000001.1"/>
</dbReference>
<dbReference type="Gene3D" id="3.40.50.300">
    <property type="entry name" value="P-loop containing nucleotide triphosphate hydrolases"/>
    <property type="match status" value="1"/>
</dbReference>
<dbReference type="Gene3D" id="1.10.8.730">
    <property type="match status" value="1"/>
</dbReference>
<feature type="compositionally biased region" description="Acidic residues" evidence="1">
    <location>
        <begin position="380"/>
        <end position="390"/>
    </location>
</feature>
<dbReference type="AlphaFoldDB" id="A0A1H9CJK0"/>
<dbReference type="PANTHER" id="PTHR30121:SF6">
    <property type="entry name" value="SLR6007 PROTEIN"/>
    <property type="match status" value="1"/>
</dbReference>
<dbReference type="OrthoDB" id="308309at2157"/>
<reference evidence="6" key="1">
    <citation type="submission" date="2016-10" db="EMBL/GenBank/DDBJ databases">
        <authorList>
            <person name="Varghese N."/>
            <person name="Submissions S."/>
        </authorList>
    </citation>
    <scope>NUCLEOTIDE SEQUENCE [LARGE SCALE GENOMIC DNA]</scope>
    <source>
        <strain evidence="6">DSM 25055</strain>
    </source>
</reference>
<keyword evidence="2" id="KW-1133">Transmembrane helix</keyword>
<accession>A0A1H9CJK0</accession>
<dbReference type="PANTHER" id="PTHR30121">
    <property type="entry name" value="UNCHARACTERIZED PROTEIN YJGR-RELATED"/>
    <property type="match status" value="1"/>
</dbReference>
<evidence type="ECO:0000259" key="4">
    <source>
        <dbReference type="Pfam" id="PF26593"/>
    </source>
</evidence>
<dbReference type="STRING" id="1186196.SAMN04489841_1068"/>
<feature type="domain" description="PrgI-like" evidence="3">
    <location>
        <begin position="25"/>
        <end position="101"/>
    </location>
</feature>
<gene>
    <name evidence="5" type="ORF">SAMN04489841_1068</name>
</gene>
<dbReference type="EMBL" id="FOFD01000001">
    <property type="protein sequence ID" value="SEQ01207.1"/>
    <property type="molecule type" value="Genomic_DNA"/>
</dbReference>
<sequence>MSTNTDDGKYSARRIHHTLGGTTAFFHGYSIDELLLFVSVAFVTLVGAAVVPAAFTIPVIGFGLMLGIVLAVLHKVKPSYLWLTEWIAARLGWAVKNKEYTHGEDDSDVRYLTRVGRVYPHALERTDGALVGAVKIEPANMALEDDEAWAKAVRSLSEFVNATIDFPVKFYITSRDVDQDDVVRNHQHRLGDADVRSRPVLRRLLEEFIARNTDANGDVDSERTTVREYYVITAVRDSDVEQFDETGDSVLAYLADVRVLGRVFSRFESDGLTEPERERLKEEELESRLAHLRRGASSLYRCSVSSVDAYELARVTTEYWTGHTETYGDITDAIGTFPVVTHGISENVPSDPHPDDIVDTMDDSKNRKSGARSVRHNEGSTEDDEESGEDSEWKVGLDDLDGESEPSEADDKTEIATEEHLDDPSTIHQSVIAPSTVDWETTYAIINDETYVRTFWVEQFPEEPPDGMFERLLLETDLQTDISIHLDPFDSQSAEDMMAEWISDLKVNQHDSNSLKAEDLQEDIDRGKFMRSLVRQNKASFYRGGIFIRLSAESKQELDNETTRLRSIVKDAPANSTLKVANRWQEKGLATVSPLGRNELGRDRMSTMTNQAVGAMFPFSSNYMMMDEGVEYGYHGHNGSPVRINPWELETGHSELVVGMPGAGKTFGAIMRHLRMMKRQQETMLVMIDPVGGFEGIADALNAKTITVGGDTRLNPLEIRESPRELLEAKDGTSPLSAKKDEVLAVLENFLTAREIDLGTETGVLSYVIDEVYRQAGVVEDDISTHTPENSPTMADVHRVLADIAENPDEHNIAASESARERAAQYADELAIAFQPFREGGAYENLSKRSEIDILEGDNKVVYIDLGQIEGTASGIDRQTFLMQLLLSTVYQQAKKTDKNVELAIDEAHYLFEDQANLDFLETAFRHQRHAGLRMVLLSQTAQEFYETDQAEKILSMCPIKVFHKLPDLDEETADKIGLTREQRQFVRGADAGKEELGYSQGLVRVEEHGTYPLHVVADDFEKRVIDYAPDDRAIIENAINDVPEELVEFERFVESEAQGNALQNRFGLTDETVAQLAQHDITAEDVVDAVVSKTLKEERTPVARPDGGESMDDEPTESTLDEEDAI</sequence>
<evidence type="ECO:0000259" key="3">
    <source>
        <dbReference type="Pfam" id="PF26592"/>
    </source>
</evidence>
<proteinExistence type="predicted"/>
<name>A0A1H9CJK0_9EURY</name>
<protein>
    <submittedName>
        <fullName evidence="5">AAA-like domain-containing protein</fullName>
    </submittedName>
</protein>
<feature type="domain" description="TraC-like" evidence="4">
    <location>
        <begin position="117"/>
        <end position="322"/>
    </location>
</feature>
<dbReference type="Pfam" id="PF26592">
    <property type="entry name" value="PrgI_like"/>
    <property type="match status" value="1"/>
</dbReference>